<dbReference type="EMBL" id="JARJLG010000039">
    <property type="protein sequence ID" value="KAJ7764038.1"/>
    <property type="molecule type" value="Genomic_DNA"/>
</dbReference>
<organism evidence="2 3">
    <name type="scientific">Mycena maculata</name>
    <dbReference type="NCBI Taxonomy" id="230809"/>
    <lineage>
        <taxon>Eukaryota</taxon>
        <taxon>Fungi</taxon>
        <taxon>Dikarya</taxon>
        <taxon>Basidiomycota</taxon>
        <taxon>Agaricomycotina</taxon>
        <taxon>Agaricomycetes</taxon>
        <taxon>Agaricomycetidae</taxon>
        <taxon>Agaricales</taxon>
        <taxon>Marasmiineae</taxon>
        <taxon>Mycenaceae</taxon>
        <taxon>Mycena</taxon>
    </lineage>
</organism>
<dbReference type="AlphaFoldDB" id="A0AAD7NJY3"/>
<protein>
    <submittedName>
        <fullName evidence="2">Uncharacterized protein</fullName>
    </submittedName>
</protein>
<keyword evidence="1" id="KW-0812">Transmembrane</keyword>
<keyword evidence="1" id="KW-1133">Transmembrane helix</keyword>
<dbReference type="Proteomes" id="UP001215280">
    <property type="component" value="Unassembled WGS sequence"/>
</dbReference>
<evidence type="ECO:0000256" key="1">
    <source>
        <dbReference type="SAM" id="Phobius"/>
    </source>
</evidence>
<feature type="non-terminal residue" evidence="2">
    <location>
        <position position="77"/>
    </location>
</feature>
<evidence type="ECO:0000313" key="3">
    <source>
        <dbReference type="Proteomes" id="UP001215280"/>
    </source>
</evidence>
<proteinExistence type="predicted"/>
<name>A0AAD7NJY3_9AGAR</name>
<keyword evidence="3" id="KW-1185">Reference proteome</keyword>
<evidence type="ECO:0000313" key="2">
    <source>
        <dbReference type="EMBL" id="KAJ7764038.1"/>
    </source>
</evidence>
<accession>A0AAD7NJY3</accession>
<feature type="transmembrane region" description="Helical" evidence="1">
    <location>
        <begin position="39"/>
        <end position="55"/>
    </location>
</feature>
<sequence>RFWRLRYPSWPKLNWGLLLGCGLARFTSSKGKIVPAMNRFFTIIVSISMYLIWNLRNTRINYSQIEPSSVLSPSKSN</sequence>
<keyword evidence="1" id="KW-0472">Membrane</keyword>
<gene>
    <name evidence="2" type="ORF">DFH07DRAFT_812345</name>
</gene>
<comment type="caution">
    <text evidence="2">The sequence shown here is derived from an EMBL/GenBank/DDBJ whole genome shotgun (WGS) entry which is preliminary data.</text>
</comment>
<reference evidence="2" key="1">
    <citation type="submission" date="2023-03" db="EMBL/GenBank/DDBJ databases">
        <title>Massive genome expansion in bonnet fungi (Mycena s.s.) driven by repeated elements and novel gene families across ecological guilds.</title>
        <authorList>
            <consortium name="Lawrence Berkeley National Laboratory"/>
            <person name="Harder C.B."/>
            <person name="Miyauchi S."/>
            <person name="Viragh M."/>
            <person name="Kuo A."/>
            <person name="Thoen E."/>
            <person name="Andreopoulos B."/>
            <person name="Lu D."/>
            <person name="Skrede I."/>
            <person name="Drula E."/>
            <person name="Henrissat B."/>
            <person name="Morin E."/>
            <person name="Kohler A."/>
            <person name="Barry K."/>
            <person name="LaButti K."/>
            <person name="Morin E."/>
            <person name="Salamov A."/>
            <person name="Lipzen A."/>
            <person name="Mereny Z."/>
            <person name="Hegedus B."/>
            <person name="Baldrian P."/>
            <person name="Stursova M."/>
            <person name="Weitz H."/>
            <person name="Taylor A."/>
            <person name="Grigoriev I.V."/>
            <person name="Nagy L.G."/>
            <person name="Martin F."/>
            <person name="Kauserud H."/>
        </authorList>
    </citation>
    <scope>NUCLEOTIDE SEQUENCE</scope>
    <source>
        <strain evidence="2">CBHHK188m</strain>
    </source>
</reference>